<evidence type="ECO:0000256" key="6">
    <source>
        <dbReference type="ARBA" id="ARBA00023163"/>
    </source>
</evidence>
<dbReference type="InterPro" id="IPR018062">
    <property type="entry name" value="HTH_AraC-typ_CS"/>
</dbReference>
<dbReference type="InterPro" id="IPR005467">
    <property type="entry name" value="His_kinase_dom"/>
</dbReference>
<dbReference type="Gene3D" id="3.40.50.2300">
    <property type="match status" value="1"/>
</dbReference>
<evidence type="ECO:0000313" key="13">
    <source>
        <dbReference type="EMBL" id="SNV15555.1"/>
    </source>
</evidence>
<dbReference type="Pfam" id="PF12833">
    <property type="entry name" value="HTH_18"/>
    <property type="match status" value="1"/>
</dbReference>
<dbReference type="KEGG" id="chg:AXF12_10255"/>
<keyword evidence="6" id="KW-0804">Transcription</keyword>
<evidence type="ECO:0000313" key="12">
    <source>
        <dbReference type="EMBL" id="AMD85858.1"/>
    </source>
</evidence>
<dbReference type="SUPFAM" id="SSF50998">
    <property type="entry name" value="Quinoprotein alcohol dehydrogenase-like"/>
    <property type="match status" value="1"/>
</dbReference>
<evidence type="ECO:0000256" key="5">
    <source>
        <dbReference type="ARBA" id="ARBA00023125"/>
    </source>
</evidence>
<dbReference type="EMBL" id="CP014227">
    <property type="protein sequence ID" value="AMD85858.1"/>
    <property type="molecule type" value="Genomic_DNA"/>
</dbReference>
<dbReference type="InterPro" id="IPR011123">
    <property type="entry name" value="Y_Y_Y"/>
</dbReference>
<feature type="transmembrane region" description="Helical" evidence="8">
    <location>
        <begin position="785"/>
        <end position="807"/>
    </location>
</feature>
<dbReference type="SMART" id="SM00342">
    <property type="entry name" value="HTH_ARAC"/>
    <property type="match status" value="1"/>
</dbReference>
<dbReference type="PROSITE" id="PS01124">
    <property type="entry name" value="HTH_ARAC_FAMILY_2"/>
    <property type="match status" value="1"/>
</dbReference>
<dbReference type="SUPFAM" id="SSF46689">
    <property type="entry name" value="Homeodomain-like"/>
    <property type="match status" value="1"/>
</dbReference>
<evidence type="ECO:0000256" key="3">
    <source>
        <dbReference type="ARBA" id="ARBA00022553"/>
    </source>
</evidence>
<organism evidence="13 15">
    <name type="scientific">Capnocytophaga haemolytica</name>
    <dbReference type="NCBI Taxonomy" id="45243"/>
    <lineage>
        <taxon>Bacteria</taxon>
        <taxon>Pseudomonadati</taxon>
        <taxon>Bacteroidota</taxon>
        <taxon>Flavobacteriia</taxon>
        <taxon>Flavobacteriales</taxon>
        <taxon>Flavobacteriaceae</taxon>
        <taxon>Capnocytophaga</taxon>
    </lineage>
</organism>
<dbReference type="SUPFAM" id="SSF52172">
    <property type="entry name" value="CheY-like"/>
    <property type="match status" value="1"/>
</dbReference>
<dbReference type="SUPFAM" id="SSF63829">
    <property type="entry name" value="Calcium-dependent phosphotriesterase"/>
    <property type="match status" value="1"/>
</dbReference>
<dbReference type="InterPro" id="IPR009057">
    <property type="entry name" value="Homeodomain-like_sf"/>
</dbReference>
<feature type="modified residue" description="4-aspartylphosphate" evidence="7">
    <location>
        <position position="1165"/>
    </location>
</feature>
<accession>A0AAX2H0E6</accession>
<dbReference type="InterPro" id="IPR001789">
    <property type="entry name" value="Sig_transdc_resp-reg_receiver"/>
</dbReference>
<dbReference type="SMART" id="SM00388">
    <property type="entry name" value="HisKA"/>
    <property type="match status" value="1"/>
</dbReference>
<dbReference type="SUPFAM" id="SSF63825">
    <property type="entry name" value="YWTD domain"/>
    <property type="match status" value="1"/>
</dbReference>
<feature type="domain" description="Response regulatory" evidence="11">
    <location>
        <begin position="1117"/>
        <end position="1232"/>
    </location>
</feature>
<dbReference type="Pfam" id="PF02518">
    <property type="entry name" value="HATPase_c"/>
    <property type="match status" value="1"/>
</dbReference>
<dbReference type="PANTHER" id="PTHR43547">
    <property type="entry name" value="TWO-COMPONENT HISTIDINE KINASE"/>
    <property type="match status" value="1"/>
</dbReference>
<keyword evidence="14" id="KW-1185">Reference proteome</keyword>
<evidence type="ECO:0000259" key="9">
    <source>
        <dbReference type="PROSITE" id="PS01124"/>
    </source>
</evidence>
<dbReference type="PROSITE" id="PS50110">
    <property type="entry name" value="RESPONSE_REGULATORY"/>
    <property type="match status" value="1"/>
</dbReference>
<keyword evidence="3 7" id="KW-0597">Phosphoprotein</keyword>
<keyword evidence="5" id="KW-0238">DNA-binding</keyword>
<keyword evidence="4" id="KW-0805">Transcription regulation</keyword>
<dbReference type="CDD" id="cd00082">
    <property type="entry name" value="HisKA"/>
    <property type="match status" value="1"/>
</dbReference>
<keyword evidence="8" id="KW-0812">Transmembrane</keyword>
<feature type="domain" description="Histidine kinase" evidence="10">
    <location>
        <begin position="839"/>
        <end position="1072"/>
    </location>
</feature>
<dbReference type="Proteomes" id="UP000065822">
    <property type="component" value="Chromosome"/>
</dbReference>
<protein>
    <recommendedName>
        <fullName evidence="2">histidine kinase</fullName>
        <ecNumber evidence="2">2.7.13.3</ecNumber>
    </recommendedName>
</protein>
<dbReference type="CDD" id="cd17574">
    <property type="entry name" value="REC_OmpR"/>
    <property type="match status" value="1"/>
</dbReference>
<dbReference type="SUPFAM" id="SSF47384">
    <property type="entry name" value="Homodimeric domain of signal transducing histidine kinase"/>
    <property type="match status" value="1"/>
</dbReference>
<dbReference type="Gene3D" id="2.60.40.10">
    <property type="entry name" value="Immunoglobulins"/>
    <property type="match status" value="1"/>
</dbReference>
<dbReference type="Gene3D" id="2.130.10.10">
    <property type="entry name" value="YVTN repeat-like/Quinoprotein amine dehydrogenase"/>
    <property type="match status" value="2"/>
</dbReference>
<keyword evidence="8" id="KW-0472">Membrane</keyword>
<dbReference type="Gene3D" id="1.10.10.60">
    <property type="entry name" value="Homeodomain-like"/>
    <property type="match status" value="1"/>
</dbReference>
<sequence length="1357" mass="155674">MTYKQAITNLITFLCILITNAQEGLLFHHITRSEGLLHDNATCVAQDSLGFIWLGTHRGINRFDGYRLDAYKYEKDPINSVYYNRVQSICPTDRYLWIATAVGVACFDVKSKQYIDFTLEDSQNKDFYTQVKHITKGANGELWLLSDRQLRRVKVSRKDNRPTLKALPIGKDYKLTTEFSNPQLAVSEKGDVWISGATQLIAYHYTQGNNLQPITISSAPDGAGVVAMHYAQGCLWVLYHNHLAKYRLDANGYTLLSERSFDSHKELLSLCFTDNYVWVCNEERIFQLSKELQLVREHSHSPSNPRSIQSHINSIYVDRSNNLWVTAWSDGVAYAAIGEPFFKTVRIKAQSNIGSEFVSTMHYDLDGYVYIGNKFGGIVRFNTYNHTLEEHYCDLPELTTNITSIQSDTQHLYVSAREFVYVIDKQSHKLISSFQPQSKDYIFDLKLDAYHRLWITTYSGLECFERRAGIWQHLYTFTDQSPEPYRLSTILLHKIYADLKNNELVVTSAKGINRILLHPDGSVRRVLTYLADEHNPHSLSSNYLWAIDKDKDTYWIGTMGSGLNRLTFHDRPNEQPSYTAEHYGVAQGASSNDIESVQVDRFGNVWCGGFYLSYFSHRLQRFASFDTSDGLQGHSFGTASSCKDAMGNLYFGGNHGFNYFYPTEHIPQPKLSHVYFTRYTNGGKVIASDIEHQGSLSIAYPNNDLTLYFSTLTYKEQQHIRYRYKLEGYDTDWQYLEQGKDPSAAYQRIPYGHYRFVVQAGDWNRWSATYTTLGIYSAPPFWLSWWAYLLYGLLTIGLLYLAVRYFIRWTQMKHTIAAQAEKERHKEELMQMKMQFFTDVSHEFRTPLTLMGHAIDELSDDLSDNSHIHTLRRNTAKLSNMVNELLEIHRMDIYTPELKASYCNVSAYVRAIYNEFEQWAATVPITMELTTPEEDITMWIDQKYFGKLLSNILSNSIRYSHPHSTIRLSISTGDLSEVMPLYKNSFSNTTRSIAGRQLIVKVADEGVGLEKSALPEIFERFHRVGNSQQKRQGSGIGLSLVKSLIEAHCGSICISSKVGVGTEFIFTIPLSDTYLTDKQRITESTFVLKDYLSDYAPEYEHTPEEEPLTTEQDDKPTLLLVDDNHEVLMILRSLFMRQYNCILASDGVEALEKCSQHFPSLIISDVMMPKMDGFELCATLKKNLQTCYIPIILLTAKAQIEDEIAGTELGADAYMTKPFDAKLLKLKVRNLLRGNKPLSEAENTRQQAIDHRQRELLAKFITLIEGNLSNPHFSVDNLCLELGMNRTKLYQFVKATTGLTLANYIRKIRLDKAAEWLRTTDMLISEVCYKVGIDSPSYFTRAFKEQFGVSPSEYIRK</sequence>
<name>A0AAX2H0E6_9FLAO</name>
<dbReference type="EC" id="2.7.13.3" evidence="2"/>
<dbReference type="InterPro" id="IPR011006">
    <property type="entry name" value="CheY-like_superfamily"/>
</dbReference>
<dbReference type="InterPro" id="IPR013783">
    <property type="entry name" value="Ig-like_fold"/>
</dbReference>
<dbReference type="Pfam" id="PF07495">
    <property type="entry name" value="Y_Y_Y"/>
    <property type="match status" value="1"/>
</dbReference>
<dbReference type="InterPro" id="IPR003661">
    <property type="entry name" value="HisK_dim/P_dom"/>
</dbReference>
<reference evidence="12 14" key="1">
    <citation type="submission" date="2016-02" db="EMBL/GenBank/DDBJ databases">
        <authorList>
            <person name="Holder M.E."/>
            <person name="Ajami N.J."/>
            <person name="Petrosino J.F."/>
        </authorList>
    </citation>
    <scope>NUCLEOTIDE SEQUENCE [LARGE SCALE GENOMIC DNA]</scope>
    <source>
        <strain evidence="12 14">CCUG 32990</strain>
    </source>
</reference>
<keyword evidence="8" id="KW-1133">Transmembrane helix</keyword>
<dbReference type="RefSeq" id="WP_066430845.1">
    <property type="nucleotide sequence ID" value="NZ_CP014227.1"/>
</dbReference>
<evidence type="ECO:0000313" key="15">
    <source>
        <dbReference type="Proteomes" id="UP000215539"/>
    </source>
</evidence>
<dbReference type="EMBL" id="LT906449">
    <property type="protein sequence ID" value="SNV15555.1"/>
    <property type="molecule type" value="Genomic_DNA"/>
</dbReference>
<dbReference type="SUPFAM" id="SSF55874">
    <property type="entry name" value="ATPase domain of HSP90 chaperone/DNA topoisomerase II/histidine kinase"/>
    <property type="match status" value="1"/>
</dbReference>
<dbReference type="InterPro" id="IPR011047">
    <property type="entry name" value="Quinoprotein_ADH-like_sf"/>
</dbReference>
<feature type="domain" description="HTH araC/xylS-type" evidence="9">
    <location>
        <begin position="1258"/>
        <end position="1357"/>
    </location>
</feature>
<dbReference type="GO" id="GO:0043565">
    <property type="term" value="F:sequence-specific DNA binding"/>
    <property type="evidence" value="ECO:0007669"/>
    <property type="project" value="InterPro"/>
</dbReference>
<evidence type="ECO:0000256" key="2">
    <source>
        <dbReference type="ARBA" id="ARBA00012438"/>
    </source>
</evidence>
<dbReference type="InterPro" id="IPR004358">
    <property type="entry name" value="Sig_transdc_His_kin-like_C"/>
</dbReference>
<dbReference type="InterPro" id="IPR003594">
    <property type="entry name" value="HATPase_dom"/>
</dbReference>
<keyword evidence="13" id="KW-0808">Transferase</keyword>
<dbReference type="PANTHER" id="PTHR43547:SF2">
    <property type="entry name" value="HYBRID SIGNAL TRANSDUCTION HISTIDINE KINASE C"/>
    <property type="match status" value="1"/>
</dbReference>
<proteinExistence type="predicted"/>
<evidence type="ECO:0000313" key="14">
    <source>
        <dbReference type="Proteomes" id="UP000065822"/>
    </source>
</evidence>
<dbReference type="Pfam" id="PF00512">
    <property type="entry name" value="HisKA"/>
    <property type="match status" value="1"/>
</dbReference>
<dbReference type="Gene3D" id="1.10.287.130">
    <property type="match status" value="1"/>
</dbReference>
<evidence type="ECO:0000256" key="7">
    <source>
        <dbReference type="PROSITE-ProRule" id="PRU00169"/>
    </source>
</evidence>
<dbReference type="InterPro" id="IPR018060">
    <property type="entry name" value="HTH_AraC"/>
</dbReference>
<dbReference type="SMART" id="SM00387">
    <property type="entry name" value="HATPase_c"/>
    <property type="match status" value="1"/>
</dbReference>
<dbReference type="Pfam" id="PF00072">
    <property type="entry name" value="Response_reg"/>
    <property type="match status" value="1"/>
</dbReference>
<keyword evidence="12" id="KW-0418">Kinase</keyword>
<dbReference type="Proteomes" id="UP000215539">
    <property type="component" value="Chromosome 1"/>
</dbReference>
<dbReference type="GO" id="GO:0000155">
    <property type="term" value="F:phosphorelay sensor kinase activity"/>
    <property type="evidence" value="ECO:0007669"/>
    <property type="project" value="InterPro"/>
</dbReference>
<evidence type="ECO:0000256" key="1">
    <source>
        <dbReference type="ARBA" id="ARBA00000085"/>
    </source>
</evidence>
<evidence type="ECO:0000259" key="11">
    <source>
        <dbReference type="PROSITE" id="PS50110"/>
    </source>
</evidence>
<dbReference type="InterPro" id="IPR015943">
    <property type="entry name" value="WD40/YVTN_repeat-like_dom_sf"/>
</dbReference>
<dbReference type="PRINTS" id="PR00344">
    <property type="entry name" value="BCTRLSENSOR"/>
</dbReference>
<comment type="catalytic activity">
    <reaction evidence="1">
        <text>ATP + protein L-histidine = ADP + protein N-phospho-L-histidine.</text>
        <dbReference type="EC" id="2.7.13.3"/>
    </reaction>
</comment>
<gene>
    <name evidence="13" type="primary">evgS_4</name>
    <name evidence="12" type="ORF">AXF12_10255</name>
    <name evidence="13" type="ORF">SAMEA44541418_02107</name>
</gene>
<dbReference type="PROSITE" id="PS00041">
    <property type="entry name" value="HTH_ARAC_FAMILY_1"/>
    <property type="match status" value="1"/>
</dbReference>
<evidence type="ECO:0000256" key="8">
    <source>
        <dbReference type="SAM" id="Phobius"/>
    </source>
</evidence>
<dbReference type="PROSITE" id="PS50109">
    <property type="entry name" value="HIS_KIN"/>
    <property type="match status" value="1"/>
</dbReference>
<dbReference type="InterPro" id="IPR036097">
    <property type="entry name" value="HisK_dim/P_sf"/>
</dbReference>
<dbReference type="GO" id="GO:0003700">
    <property type="term" value="F:DNA-binding transcription factor activity"/>
    <property type="evidence" value="ECO:0007669"/>
    <property type="project" value="InterPro"/>
</dbReference>
<reference evidence="13 15" key="2">
    <citation type="submission" date="2017-06" db="EMBL/GenBank/DDBJ databases">
        <authorList>
            <consortium name="Pathogen Informatics"/>
        </authorList>
    </citation>
    <scope>NUCLEOTIDE SEQUENCE [LARGE SCALE GENOMIC DNA]</scope>
    <source>
        <strain evidence="13 15">NCTC12947</strain>
    </source>
</reference>
<dbReference type="SMART" id="SM00448">
    <property type="entry name" value="REC"/>
    <property type="match status" value="1"/>
</dbReference>
<evidence type="ECO:0000256" key="4">
    <source>
        <dbReference type="ARBA" id="ARBA00023015"/>
    </source>
</evidence>
<evidence type="ECO:0000259" key="10">
    <source>
        <dbReference type="PROSITE" id="PS50109"/>
    </source>
</evidence>
<dbReference type="Gene3D" id="3.30.565.10">
    <property type="entry name" value="Histidine kinase-like ATPase, C-terminal domain"/>
    <property type="match status" value="1"/>
</dbReference>
<dbReference type="InterPro" id="IPR036890">
    <property type="entry name" value="HATPase_C_sf"/>
</dbReference>